<dbReference type="AlphaFoldDB" id="A0A2N3I9B1"/>
<organism evidence="2 3">
    <name type="scientific">Raineya orbicola</name>
    <dbReference type="NCBI Taxonomy" id="2016530"/>
    <lineage>
        <taxon>Bacteria</taxon>
        <taxon>Pseudomonadati</taxon>
        <taxon>Bacteroidota</taxon>
        <taxon>Cytophagia</taxon>
        <taxon>Cytophagales</taxon>
        <taxon>Raineyaceae</taxon>
        <taxon>Raineya</taxon>
    </lineage>
</organism>
<reference evidence="2 3" key="1">
    <citation type="submission" date="2017-06" db="EMBL/GenBank/DDBJ databases">
        <title>Raineya orbicola gen. nov., sp. nov. a slightly thermophilic bacterium of the phylum Bacteroidetes and the description of Raineyaceae fam. nov.</title>
        <authorList>
            <person name="Albuquerque L."/>
            <person name="Polonia A.R.M."/>
            <person name="Barroso C."/>
            <person name="Froufe H.J.C."/>
            <person name="Lage O."/>
            <person name="Lobo-Da-Cunha A."/>
            <person name="Egas C."/>
            <person name="Da Costa M.S."/>
        </authorList>
    </citation>
    <scope>NUCLEOTIDE SEQUENCE [LARGE SCALE GENOMIC DNA]</scope>
    <source>
        <strain evidence="2 3">SPSPC-11</strain>
    </source>
</reference>
<keyword evidence="1" id="KW-0472">Membrane</keyword>
<feature type="transmembrane region" description="Helical" evidence="1">
    <location>
        <begin position="21"/>
        <end position="45"/>
    </location>
</feature>
<feature type="transmembrane region" description="Helical" evidence="1">
    <location>
        <begin position="187"/>
        <end position="212"/>
    </location>
</feature>
<dbReference type="InterPro" id="IPR003744">
    <property type="entry name" value="YhhQ"/>
</dbReference>
<feature type="transmembrane region" description="Helical" evidence="1">
    <location>
        <begin position="99"/>
        <end position="120"/>
    </location>
</feature>
<evidence type="ECO:0000256" key="1">
    <source>
        <dbReference type="HAMAP-Rule" id="MF_02088"/>
    </source>
</evidence>
<feature type="transmembrane region" description="Helical" evidence="1">
    <location>
        <begin position="224"/>
        <end position="244"/>
    </location>
</feature>
<protein>
    <recommendedName>
        <fullName evidence="1">Probable queuosine precursor transporter</fullName>
        <shortName evidence="1">Q precursor transporter</shortName>
    </recommendedName>
</protein>
<dbReference type="OrthoDB" id="9805479at2"/>
<dbReference type="HAMAP" id="MF_02088">
    <property type="entry name" value="Q_prec_transport"/>
    <property type="match status" value="1"/>
</dbReference>
<feature type="transmembrane region" description="Helical" evidence="1">
    <location>
        <begin position="155"/>
        <end position="175"/>
    </location>
</feature>
<dbReference type="Proteomes" id="UP000233387">
    <property type="component" value="Unassembled WGS sequence"/>
</dbReference>
<comment type="subcellular location">
    <subcellularLocation>
        <location evidence="1">Cell membrane</location>
        <topology evidence="1">Multi-pass membrane protein</topology>
    </subcellularLocation>
</comment>
<dbReference type="GO" id="GO:0022857">
    <property type="term" value="F:transmembrane transporter activity"/>
    <property type="evidence" value="ECO:0007669"/>
    <property type="project" value="UniProtKB-UniRule"/>
</dbReference>
<dbReference type="GO" id="GO:0005886">
    <property type="term" value="C:plasma membrane"/>
    <property type="evidence" value="ECO:0007669"/>
    <property type="project" value="UniProtKB-SubCell"/>
</dbReference>
<proteinExistence type="inferred from homology"/>
<keyword evidence="3" id="KW-1185">Reference proteome</keyword>
<dbReference type="EMBL" id="NKXO01000040">
    <property type="protein sequence ID" value="PKQ66880.1"/>
    <property type="molecule type" value="Genomic_DNA"/>
</dbReference>
<feature type="transmembrane region" description="Helical" evidence="1">
    <location>
        <begin position="65"/>
        <end position="87"/>
    </location>
</feature>
<evidence type="ECO:0000313" key="2">
    <source>
        <dbReference type="EMBL" id="PKQ66880.1"/>
    </source>
</evidence>
<keyword evidence="1" id="KW-0813">Transport</keyword>
<comment type="function">
    <text evidence="1">Involved in the import of queuosine (Q) precursors, required for Q precursor salvage.</text>
</comment>
<keyword evidence="1" id="KW-1133">Transmembrane helix</keyword>
<dbReference type="PANTHER" id="PTHR34300:SF2">
    <property type="entry name" value="QUEUOSINE PRECURSOR TRANSPORTER-RELATED"/>
    <property type="match status" value="1"/>
</dbReference>
<dbReference type="Pfam" id="PF02592">
    <property type="entry name" value="Vut_1"/>
    <property type="match status" value="1"/>
</dbReference>
<dbReference type="NCBIfam" id="TIGR00697">
    <property type="entry name" value="queuosine precursor transporter"/>
    <property type="match status" value="1"/>
</dbReference>
<name>A0A2N3I9B1_9BACT</name>
<accession>A0A2N3I9B1</accession>
<comment type="similarity">
    <text evidence="1">Belongs to the vitamin uptake transporter (VUT/ECF) (TC 2.A.88) family. Q precursor transporter subfamily.</text>
</comment>
<sequence>MQNITSYEINKEIIYQTKKRNLYFLLGAVVITNALMAEMIGTKIFSLEKTLGFPPAQISLFADFLLDFNLTAGVVLWPVVFVCSDIINEYFGVKGVRQISFITAGLILYAFATIAIAIYLQPADNWLQYNSVDNNNQKFNINFAFEKIFSQSNRIILGSLTAFIVAQILDAYVFYRLRKITGSKNIWLRATTSTLISQLFDSFIVLFVAFYPQFTFFEIISIGIINYIYKFVIAILMIPILYLIHFTIERYLGYEFSKRMVQEAGHITQ</sequence>
<comment type="caution">
    <text evidence="2">The sequence shown here is derived from an EMBL/GenBank/DDBJ whole genome shotgun (WGS) entry which is preliminary data.</text>
</comment>
<keyword evidence="1" id="KW-0812">Transmembrane</keyword>
<evidence type="ECO:0000313" key="3">
    <source>
        <dbReference type="Proteomes" id="UP000233387"/>
    </source>
</evidence>
<dbReference type="PANTHER" id="PTHR34300">
    <property type="entry name" value="QUEUOSINE PRECURSOR TRANSPORTER-RELATED"/>
    <property type="match status" value="1"/>
</dbReference>
<dbReference type="RefSeq" id="WP_101359486.1">
    <property type="nucleotide sequence ID" value="NZ_NKXO01000040.1"/>
</dbReference>
<keyword evidence="1" id="KW-1003">Cell membrane</keyword>
<gene>
    <name evidence="2" type="ORF">Rain11_2221</name>
</gene>